<proteinExistence type="inferred from homology"/>
<dbReference type="PANTHER" id="PTHR10204">
    <property type="entry name" value="NAD P H OXIDOREDUCTASE-RELATED"/>
    <property type="match status" value="1"/>
</dbReference>
<dbReference type="GO" id="GO:0003955">
    <property type="term" value="F:NAD(P)H dehydrogenase (quinone) activity"/>
    <property type="evidence" value="ECO:0007669"/>
    <property type="project" value="UniProtKB-EC"/>
</dbReference>
<keyword evidence="2 4" id="KW-0560">Oxidoreductase</keyword>
<dbReference type="Pfam" id="PF02525">
    <property type="entry name" value="Flavodoxin_2"/>
    <property type="match status" value="1"/>
</dbReference>
<comment type="similarity">
    <text evidence="1">Belongs to the NAD(P)H dehydrogenase (quinone) family.</text>
</comment>
<organism evidence="4 5">
    <name type="scientific">Paenibacillus hunanensis</name>
    <dbReference type="NCBI Taxonomy" id="539262"/>
    <lineage>
        <taxon>Bacteria</taxon>
        <taxon>Bacillati</taxon>
        <taxon>Bacillota</taxon>
        <taxon>Bacilli</taxon>
        <taxon>Bacillales</taxon>
        <taxon>Paenibacillaceae</taxon>
        <taxon>Paenibacillus</taxon>
    </lineage>
</organism>
<protein>
    <submittedName>
        <fullName evidence="4">NAD(P)H dehydrogenase (Quinone)</fullName>
        <ecNumber evidence="4">1.6.5.2</ecNumber>
    </submittedName>
</protein>
<dbReference type="Proteomes" id="UP001185028">
    <property type="component" value="Unassembled WGS sequence"/>
</dbReference>
<accession>A0ABU1IX98</accession>
<keyword evidence="4" id="KW-0808">Transferase</keyword>
<feature type="domain" description="Flavodoxin-like fold" evidence="3">
    <location>
        <begin position="1"/>
        <end position="187"/>
    </location>
</feature>
<dbReference type="RefSeq" id="WP_188775962.1">
    <property type="nucleotide sequence ID" value="NZ_BMMB01000005.1"/>
</dbReference>
<evidence type="ECO:0000259" key="3">
    <source>
        <dbReference type="Pfam" id="PF02525"/>
    </source>
</evidence>
<evidence type="ECO:0000313" key="4">
    <source>
        <dbReference type="EMBL" id="MDR6243885.1"/>
    </source>
</evidence>
<evidence type="ECO:0000256" key="2">
    <source>
        <dbReference type="ARBA" id="ARBA00023002"/>
    </source>
</evidence>
<gene>
    <name evidence="4" type="ORF">JOC58_001778</name>
</gene>
<name>A0ABU1IX98_9BACL</name>
<dbReference type="EMBL" id="JAVDQH010000006">
    <property type="protein sequence ID" value="MDR6243885.1"/>
    <property type="molecule type" value="Genomic_DNA"/>
</dbReference>
<dbReference type="InterPro" id="IPR029039">
    <property type="entry name" value="Flavoprotein-like_sf"/>
</dbReference>
<dbReference type="InterPro" id="IPR003680">
    <property type="entry name" value="Flavodoxin_fold"/>
</dbReference>
<evidence type="ECO:0000256" key="1">
    <source>
        <dbReference type="ARBA" id="ARBA00006252"/>
    </source>
</evidence>
<dbReference type="PANTHER" id="PTHR10204:SF34">
    <property type="entry name" value="NAD(P)H DEHYDROGENASE [QUINONE] 1 ISOFORM 1"/>
    <property type="match status" value="1"/>
</dbReference>
<dbReference type="SUPFAM" id="SSF52218">
    <property type="entry name" value="Flavoproteins"/>
    <property type="match status" value="1"/>
</dbReference>
<evidence type="ECO:0000313" key="5">
    <source>
        <dbReference type="Proteomes" id="UP001185028"/>
    </source>
</evidence>
<reference evidence="4 5" key="1">
    <citation type="submission" date="2023-07" db="EMBL/GenBank/DDBJ databases">
        <title>Genomic Encyclopedia of Type Strains, Phase IV (KMG-IV): sequencing the most valuable type-strain genomes for metagenomic binning, comparative biology and taxonomic classification.</title>
        <authorList>
            <person name="Goeker M."/>
        </authorList>
    </citation>
    <scope>NUCLEOTIDE SEQUENCE [LARGE SCALE GENOMIC DNA]</scope>
    <source>
        <strain evidence="4 5">DSM 22170</strain>
    </source>
</reference>
<dbReference type="EC" id="1.6.5.2" evidence="4"/>
<comment type="caution">
    <text evidence="4">The sequence shown here is derived from an EMBL/GenBank/DDBJ whole genome shotgun (WGS) entry which is preliminary data.</text>
</comment>
<dbReference type="Gene3D" id="3.40.50.360">
    <property type="match status" value="1"/>
</dbReference>
<dbReference type="GO" id="GO:0016740">
    <property type="term" value="F:transferase activity"/>
    <property type="evidence" value="ECO:0007669"/>
    <property type="project" value="UniProtKB-KW"/>
</dbReference>
<keyword evidence="5" id="KW-1185">Reference proteome</keyword>
<sequence>MNLLIVYTHPNHNSLCHAMLEQVQRGIAANGHTVETRIIDLYADEFNPALVFNEQKRRRDMHLDPELEHYRELVRWADQLVFIYPIWWGRPPAMLLGFFDRMMASGFAYKHRKAGDLMPEGLLKGKSVVCISTMLGPTGYLQYWLGNAHRLLMRRALFNYIGIRKVKFWEFGGMEKTNGRQQQKLERIYRYFRDMKVGYGTQQGASMAGRVEG</sequence>
<dbReference type="InterPro" id="IPR051545">
    <property type="entry name" value="NAD(P)H_dehydrogenase_qn"/>
</dbReference>